<keyword evidence="3" id="KW-1185">Reference proteome</keyword>
<organism evidence="2 3">
    <name type="scientific">Ricinus communis</name>
    <name type="common">Castor bean</name>
    <dbReference type="NCBI Taxonomy" id="3988"/>
    <lineage>
        <taxon>Eukaryota</taxon>
        <taxon>Viridiplantae</taxon>
        <taxon>Streptophyta</taxon>
        <taxon>Embryophyta</taxon>
        <taxon>Tracheophyta</taxon>
        <taxon>Spermatophyta</taxon>
        <taxon>Magnoliopsida</taxon>
        <taxon>eudicotyledons</taxon>
        <taxon>Gunneridae</taxon>
        <taxon>Pentapetalae</taxon>
        <taxon>rosids</taxon>
        <taxon>fabids</taxon>
        <taxon>Malpighiales</taxon>
        <taxon>Euphorbiaceae</taxon>
        <taxon>Acalyphoideae</taxon>
        <taxon>Acalypheae</taxon>
        <taxon>Ricinus</taxon>
    </lineage>
</organism>
<name>B9T3C6_RICCO</name>
<feature type="region of interest" description="Disordered" evidence="1">
    <location>
        <begin position="106"/>
        <end position="126"/>
    </location>
</feature>
<gene>
    <name evidence="2" type="ORF">RCOM_1750190</name>
</gene>
<dbReference type="InParanoid" id="B9T3C6"/>
<protein>
    <submittedName>
        <fullName evidence="2">Uncharacterized protein</fullName>
    </submittedName>
</protein>
<dbReference type="AlphaFoldDB" id="B9T3C6"/>
<evidence type="ECO:0000313" key="2">
    <source>
        <dbReference type="EMBL" id="EEF29647.1"/>
    </source>
</evidence>
<sequence>MVRLPMHTLINLTPEKASGNRVRSSVQFIYNGEEFKFIKDFLLTAPLVGEAARNVPSTNDEELLGSSLKGRQGLDAAWGIWARLKQAMELKRRPFLPVMMPEAKPCEAKPCDCTASGTATEGNLDK</sequence>
<evidence type="ECO:0000313" key="3">
    <source>
        <dbReference type="Proteomes" id="UP000008311"/>
    </source>
</evidence>
<dbReference type="Proteomes" id="UP000008311">
    <property type="component" value="Unassembled WGS sequence"/>
</dbReference>
<dbReference type="EMBL" id="EQ974411">
    <property type="protein sequence ID" value="EEF29647.1"/>
    <property type="molecule type" value="Genomic_DNA"/>
</dbReference>
<proteinExistence type="predicted"/>
<accession>B9T3C6</accession>
<feature type="compositionally biased region" description="Polar residues" evidence="1">
    <location>
        <begin position="115"/>
        <end position="126"/>
    </location>
</feature>
<reference evidence="3" key="1">
    <citation type="journal article" date="2010" name="Nat. Biotechnol.">
        <title>Draft genome sequence of the oilseed species Ricinus communis.</title>
        <authorList>
            <person name="Chan A.P."/>
            <person name="Crabtree J."/>
            <person name="Zhao Q."/>
            <person name="Lorenzi H."/>
            <person name="Orvis J."/>
            <person name="Puiu D."/>
            <person name="Melake-Berhan A."/>
            <person name="Jones K.M."/>
            <person name="Redman J."/>
            <person name="Chen G."/>
            <person name="Cahoon E.B."/>
            <person name="Gedil M."/>
            <person name="Stanke M."/>
            <person name="Haas B.J."/>
            <person name="Wortman J.R."/>
            <person name="Fraser-Liggett C.M."/>
            <person name="Ravel J."/>
            <person name="Rabinowicz P.D."/>
        </authorList>
    </citation>
    <scope>NUCLEOTIDE SEQUENCE [LARGE SCALE GENOMIC DNA]</scope>
    <source>
        <strain evidence="3">cv. Hale</strain>
    </source>
</reference>
<evidence type="ECO:0000256" key="1">
    <source>
        <dbReference type="SAM" id="MobiDB-lite"/>
    </source>
</evidence>